<proteinExistence type="predicted"/>
<evidence type="ECO:0000313" key="3">
    <source>
        <dbReference type="Proteomes" id="UP001152888"/>
    </source>
</evidence>
<feature type="region of interest" description="Disordered" evidence="1">
    <location>
        <begin position="41"/>
        <end position="64"/>
    </location>
</feature>
<accession>A0A9P0LI24</accession>
<evidence type="ECO:0000256" key="1">
    <source>
        <dbReference type="SAM" id="MobiDB-lite"/>
    </source>
</evidence>
<dbReference type="Proteomes" id="UP001152888">
    <property type="component" value="Unassembled WGS sequence"/>
</dbReference>
<comment type="caution">
    <text evidence="2">The sequence shown here is derived from an EMBL/GenBank/DDBJ whole genome shotgun (WGS) entry which is preliminary data.</text>
</comment>
<protein>
    <submittedName>
        <fullName evidence="2">Uncharacterized protein</fullName>
    </submittedName>
</protein>
<gene>
    <name evidence="2" type="ORF">ACAOBT_LOCUS23596</name>
</gene>
<name>A0A9P0LI24_ACAOB</name>
<sequence>MDDIGAGPSQPKKRKVTFKNPNALTDAELLSILECSDSDLEEIPSDVDDFEPDSQSEESSDDDNEDKRYIFCFVLFYIVYFIADTSLPPQNPQIHKPLPTAAIASSDTPSWCDDPPGMKSI</sequence>
<dbReference type="EMBL" id="CAKOFQ010007280">
    <property type="protein sequence ID" value="CAH1997200.1"/>
    <property type="molecule type" value="Genomic_DNA"/>
</dbReference>
<reference evidence="2" key="1">
    <citation type="submission" date="2022-03" db="EMBL/GenBank/DDBJ databases">
        <authorList>
            <person name="Sayadi A."/>
        </authorList>
    </citation>
    <scope>NUCLEOTIDE SEQUENCE</scope>
</reference>
<organism evidence="2 3">
    <name type="scientific">Acanthoscelides obtectus</name>
    <name type="common">Bean weevil</name>
    <name type="synonym">Bruchus obtectus</name>
    <dbReference type="NCBI Taxonomy" id="200917"/>
    <lineage>
        <taxon>Eukaryota</taxon>
        <taxon>Metazoa</taxon>
        <taxon>Ecdysozoa</taxon>
        <taxon>Arthropoda</taxon>
        <taxon>Hexapoda</taxon>
        <taxon>Insecta</taxon>
        <taxon>Pterygota</taxon>
        <taxon>Neoptera</taxon>
        <taxon>Endopterygota</taxon>
        <taxon>Coleoptera</taxon>
        <taxon>Polyphaga</taxon>
        <taxon>Cucujiformia</taxon>
        <taxon>Chrysomeloidea</taxon>
        <taxon>Chrysomelidae</taxon>
        <taxon>Bruchinae</taxon>
        <taxon>Bruchini</taxon>
        <taxon>Acanthoscelides</taxon>
    </lineage>
</organism>
<evidence type="ECO:0000313" key="2">
    <source>
        <dbReference type="EMBL" id="CAH1997200.1"/>
    </source>
</evidence>
<keyword evidence="3" id="KW-1185">Reference proteome</keyword>
<dbReference type="AlphaFoldDB" id="A0A9P0LI24"/>